<proteinExistence type="predicted"/>
<keyword evidence="3" id="KW-1185">Reference proteome</keyword>
<protein>
    <submittedName>
        <fullName evidence="2">Uncharacterized protein</fullName>
    </submittedName>
</protein>
<evidence type="ECO:0000256" key="1">
    <source>
        <dbReference type="SAM" id="MobiDB-lite"/>
    </source>
</evidence>
<accession>A0AAV7RKR9</accession>
<dbReference type="AlphaFoldDB" id="A0AAV7RKR9"/>
<sequence length="99" mass="10542">MGLTPSQVGRSRLRAPTSPPDSGAATSPVRLTRWWPQLSAPVRSAAAPPPGRPNAPGAASKWRAAAEADPAAGMWQRLLVRMRLDQGEATDSSTPRFRT</sequence>
<name>A0AAV7RKR9_PLEWA</name>
<gene>
    <name evidence="2" type="ORF">NDU88_005325</name>
</gene>
<dbReference type="Proteomes" id="UP001066276">
    <property type="component" value="Chromosome 5"/>
</dbReference>
<dbReference type="EMBL" id="JANPWB010000009">
    <property type="protein sequence ID" value="KAJ1152550.1"/>
    <property type="molecule type" value="Genomic_DNA"/>
</dbReference>
<feature type="region of interest" description="Disordered" evidence="1">
    <location>
        <begin position="1"/>
        <end position="65"/>
    </location>
</feature>
<comment type="caution">
    <text evidence="2">The sequence shown here is derived from an EMBL/GenBank/DDBJ whole genome shotgun (WGS) entry which is preliminary data.</text>
</comment>
<evidence type="ECO:0000313" key="2">
    <source>
        <dbReference type="EMBL" id="KAJ1152550.1"/>
    </source>
</evidence>
<evidence type="ECO:0000313" key="3">
    <source>
        <dbReference type="Proteomes" id="UP001066276"/>
    </source>
</evidence>
<reference evidence="2" key="1">
    <citation type="journal article" date="2022" name="bioRxiv">
        <title>Sequencing and chromosome-scale assembly of the giantPleurodeles waltlgenome.</title>
        <authorList>
            <person name="Brown T."/>
            <person name="Elewa A."/>
            <person name="Iarovenko S."/>
            <person name="Subramanian E."/>
            <person name="Araus A.J."/>
            <person name="Petzold A."/>
            <person name="Susuki M."/>
            <person name="Suzuki K.-i.T."/>
            <person name="Hayashi T."/>
            <person name="Toyoda A."/>
            <person name="Oliveira C."/>
            <person name="Osipova E."/>
            <person name="Leigh N.D."/>
            <person name="Simon A."/>
            <person name="Yun M.H."/>
        </authorList>
    </citation>
    <scope>NUCLEOTIDE SEQUENCE</scope>
    <source>
        <strain evidence="2">20211129_DDA</strain>
        <tissue evidence="2">Liver</tissue>
    </source>
</reference>
<organism evidence="2 3">
    <name type="scientific">Pleurodeles waltl</name>
    <name type="common">Iberian ribbed newt</name>
    <dbReference type="NCBI Taxonomy" id="8319"/>
    <lineage>
        <taxon>Eukaryota</taxon>
        <taxon>Metazoa</taxon>
        <taxon>Chordata</taxon>
        <taxon>Craniata</taxon>
        <taxon>Vertebrata</taxon>
        <taxon>Euteleostomi</taxon>
        <taxon>Amphibia</taxon>
        <taxon>Batrachia</taxon>
        <taxon>Caudata</taxon>
        <taxon>Salamandroidea</taxon>
        <taxon>Salamandridae</taxon>
        <taxon>Pleurodelinae</taxon>
        <taxon>Pleurodeles</taxon>
    </lineage>
</organism>